<proteinExistence type="inferred from homology"/>
<dbReference type="Gene3D" id="3.40.1160.10">
    <property type="entry name" value="Acetylglutamate kinase-like"/>
    <property type="match status" value="1"/>
</dbReference>
<reference evidence="21 22" key="1">
    <citation type="journal article" date="2019" name="Nat. Ecol. Evol.">
        <title>Megaphylogeny resolves global patterns of mushroom evolution.</title>
        <authorList>
            <person name="Varga T."/>
            <person name="Krizsan K."/>
            <person name="Foldi C."/>
            <person name="Dima B."/>
            <person name="Sanchez-Garcia M."/>
            <person name="Sanchez-Ramirez S."/>
            <person name="Szollosi G.J."/>
            <person name="Szarkandi J.G."/>
            <person name="Papp V."/>
            <person name="Albert L."/>
            <person name="Andreopoulos W."/>
            <person name="Angelini C."/>
            <person name="Antonin V."/>
            <person name="Barry K.W."/>
            <person name="Bougher N.L."/>
            <person name="Buchanan P."/>
            <person name="Buyck B."/>
            <person name="Bense V."/>
            <person name="Catcheside P."/>
            <person name="Chovatia M."/>
            <person name="Cooper J."/>
            <person name="Damon W."/>
            <person name="Desjardin D."/>
            <person name="Finy P."/>
            <person name="Geml J."/>
            <person name="Haridas S."/>
            <person name="Hughes K."/>
            <person name="Justo A."/>
            <person name="Karasinski D."/>
            <person name="Kautmanova I."/>
            <person name="Kiss B."/>
            <person name="Kocsube S."/>
            <person name="Kotiranta H."/>
            <person name="LaButti K.M."/>
            <person name="Lechner B.E."/>
            <person name="Liimatainen K."/>
            <person name="Lipzen A."/>
            <person name="Lukacs Z."/>
            <person name="Mihaltcheva S."/>
            <person name="Morgado L.N."/>
            <person name="Niskanen T."/>
            <person name="Noordeloos M.E."/>
            <person name="Ohm R.A."/>
            <person name="Ortiz-Santana B."/>
            <person name="Ovrebo C."/>
            <person name="Racz N."/>
            <person name="Riley R."/>
            <person name="Savchenko A."/>
            <person name="Shiryaev A."/>
            <person name="Soop K."/>
            <person name="Spirin V."/>
            <person name="Szebenyi C."/>
            <person name="Tomsovsky M."/>
            <person name="Tulloss R.E."/>
            <person name="Uehling J."/>
            <person name="Grigoriev I.V."/>
            <person name="Vagvolgyi C."/>
            <person name="Papp T."/>
            <person name="Martin F.M."/>
            <person name="Miettinen O."/>
            <person name="Hibbett D.S."/>
            <person name="Nagy L.G."/>
        </authorList>
    </citation>
    <scope>NUCLEOTIDE SEQUENCE [LARGE SCALE GENOMIC DNA]</scope>
    <source>
        <strain evidence="21 22">FP101781</strain>
    </source>
</reference>
<dbReference type="InterPro" id="IPR011241">
    <property type="entry name" value="NAGK/NAGSA"/>
</dbReference>
<comment type="pathway">
    <text evidence="2 19">Amino-acid biosynthesis; L-arginine biosynthesis; N(2)-acetyl-L-ornithine from L-glutamate: step 2/4.</text>
</comment>
<dbReference type="InterPro" id="IPR036393">
    <property type="entry name" value="AceGlu_kinase-like_sf"/>
</dbReference>
<dbReference type="HAMAP" id="MF_00150">
    <property type="entry name" value="ArgC_type1"/>
    <property type="match status" value="1"/>
</dbReference>
<evidence type="ECO:0000256" key="2">
    <source>
        <dbReference type="ARBA" id="ARBA00004828"/>
    </source>
</evidence>
<keyword evidence="16 19" id="KW-0496">Mitochondrion</keyword>
<dbReference type="FunFam" id="3.40.630.30:FF:000029">
    <property type="entry name" value="Bifunctional acetylglutamate kinase/N-acetyl-gamma-glutamyl-phosphate reductase"/>
    <property type="match status" value="1"/>
</dbReference>
<dbReference type="InterPro" id="IPR006855">
    <property type="entry name" value="Vertebrate-like_GNAT_dom"/>
</dbReference>
<dbReference type="SUPFAM" id="SSF55347">
    <property type="entry name" value="Glyceraldehyde-3-phosphate dehydrogenase-like, C-terminal domain"/>
    <property type="match status" value="1"/>
</dbReference>
<dbReference type="InterPro" id="IPR041734">
    <property type="entry name" value="NAGK-fArgBP"/>
</dbReference>
<evidence type="ECO:0000256" key="4">
    <source>
        <dbReference type="ARBA" id="ARBA00006830"/>
    </source>
</evidence>
<feature type="domain" description="N-acetyltransferase" evidence="20">
    <location>
        <begin position="346"/>
        <end position="502"/>
    </location>
</feature>
<dbReference type="Pfam" id="PF00696">
    <property type="entry name" value="AA_kinase"/>
    <property type="match status" value="1"/>
</dbReference>
<dbReference type="GO" id="GO:0051287">
    <property type="term" value="F:NAD binding"/>
    <property type="evidence" value="ECO:0007669"/>
    <property type="project" value="UniProtKB-UniRule"/>
</dbReference>
<dbReference type="GO" id="GO:0003942">
    <property type="term" value="F:N-acetyl-gamma-glutamyl-phosphate reductase activity"/>
    <property type="evidence" value="ECO:0007669"/>
    <property type="project" value="UniProtKB-UniRule"/>
</dbReference>
<comment type="caution">
    <text evidence="21">The sequence shown here is derived from an EMBL/GenBank/DDBJ whole genome shotgun (WGS) entry which is preliminary data.</text>
</comment>
<dbReference type="Pfam" id="PF04768">
    <property type="entry name" value="NAT"/>
    <property type="match status" value="1"/>
</dbReference>
<dbReference type="InterPro" id="IPR004662">
    <property type="entry name" value="AcgluKinase_fam"/>
</dbReference>
<keyword evidence="10 19" id="KW-0547">Nucleotide-binding</keyword>
<dbReference type="Proteomes" id="UP000298030">
    <property type="component" value="Unassembled WGS sequence"/>
</dbReference>
<evidence type="ECO:0000256" key="10">
    <source>
        <dbReference type="ARBA" id="ARBA00022741"/>
    </source>
</evidence>
<comment type="subcellular location">
    <subcellularLocation>
        <location evidence="1 19">Mitochondrion</location>
    </subcellularLocation>
</comment>
<dbReference type="Gene3D" id="3.40.50.720">
    <property type="entry name" value="NAD(P)-binding Rossmann-like Domain"/>
    <property type="match status" value="1"/>
</dbReference>
<evidence type="ECO:0000256" key="14">
    <source>
        <dbReference type="ARBA" id="ARBA00022946"/>
    </source>
</evidence>
<dbReference type="GO" id="GO:0003991">
    <property type="term" value="F:acetylglutamate kinase activity"/>
    <property type="evidence" value="ECO:0007669"/>
    <property type="project" value="UniProtKB-EC"/>
</dbReference>
<keyword evidence="11 19" id="KW-0418">Kinase</keyword>
<keyword evidence="22" id="KW-1185">Reference proteome</keyword>
<evidence type="ECO:0000256" key="12">
    <source>
        <dbReference type="ARBA" id="ARBA00022840"/>
    </source>
</evidence>
<dbReference type="InterPro" id="IPR001048">
    <property type="entry name" value="Asp/Glu/Uridylate_kinase"/>
</dbReference>
<dbReference type="InterPro" id="IPR036291">
    <property type="entry name" value="NAD(P)-bd_dom_sf"/>
</dbReference>
<keyword evidence="12 19" id="KW-0067">ATP-binding</keyword>
<dbReference type="FunFam" id="3.40.1160.10:FF:000046">
    <property type="entry name" value="N-acetylglutamate kinase / N-acetylglutamate synthase"/>
    <property type="match status" value="1"/>
</dbReference>
<evidence type="ECO:0000256" key="8">
    <source>
        <dbReference type="ARBA" id="ARBA00022605"/>
    </source>
</evidence>
<keyword evidence="17 19" id="KW-0511">Multifunctional enzyme</keyword>
<evidence type="ECO:0000256" key="16">
    <source>
        <dbReference type="ARBA" id="ARBA00023128"/>
    </source>
</evidence>
<dbReference type="Gene3D" id="3.30.360.10">
    <property type="entry name" value="Dihydrodipicolinate Reductase, domain 2"/>
    <property type="match status" value="1"/>
</dbReference>
<dbReference type="NCBIfam" id="TIGR01850">
    <property type="entry name" value="argC"/>
    <property type="match status" value="1"/>
</dbReference>
<dbReference type="InterPro" id="IPR000706">
    <property type="entry name" value="AGPR_type-1"/>
</dbReference>
<evidence type="ECO:0000256" key="5">
    <source>
        <dbReference type="ARBA" id="ARBA00007239"/>
    </source>
</evidence>
<dbReference type="Gene3D" id="3.40.630.30">
    <property type="match status" value="1"/>
</dbReference>
<keyword evidence="13 19" id="KW-0521">NADP</keyword>
<dbReference type="SUPFAM" id="SSF51735">
    <property type="entry name" value="NAD(P)-binding Rossmann-fold domains"/>
    <property type="match status" value="1"/>
</dbReference>
<evidence type="ECO:0000259" key="20">
    <source>
        <dbReference type="PROSITE" id="PS51731"/>
    </source>
</evidence>
<dbReference type="GO" id="GO:0006526">
    <property type="term" value="P:L-arginine biosynthetic process"/>
    <property type="evidence" value="ECO:0007669"/>
    <property type="project" value="UniProtKB-UniRule"/>
</dbReference>
<dbReference type="STRING" id="71717.A0A4Y7T6B3"/>
<comment type="similarity">
    <text evidence="4 19">In the N-terminal section; belongs to the acetylglutamate kinase family.</text>
</comment>
<dbReference type="InterPro" id="IPR058924">
    <property type="entry name" value="AGPR_dimerisation_dom"/>
</dbReference>
<evidence type="ECO:0000313" key="21">
    <source>
        <dbReference type="EMBL" id="TEB29713.1"/>
    </source>
</evidence>
<evidence type="ECO:0000256" key="6">
    <source>
        <dbReference type="ARBA" id="ARBA00013065"/>
    </source>
</evidence>
<keyword evidence="15 19" id="KW-0560">Oxidoreductase</keyword>
<evidence type="ECO:0000256" key="19">
    <source>
        <dbReference type="PIRNR" id="PIRNR036440"/>
    </source>
</evidence>
<dbReference type="OrthoDB" id="438291at2759"/>
<evidence type="ECO:0000256" key="17">
    <source>
        <dbReference type="ARBA" id="ARBA00023268"/>
    </source>
</evidence>
<dbReference type="NCBIfam" id="TIGR00761">
    <property type="entry name" value="argB"/>
    <property type="match status" value="1"/>
</dbReference>
<keyword evidence="7 19" id="KW-0055">Arginine biosynthesis</keyword>
<organism evidence="21 22">
    <name type="scientific">Coprinellus micaceus</name>
    <name type="common">Glistening ink-cap mushroom</name>
    <name type="synonym">Coprinus micaceus</name>
    <dbReference type="NCBI Taxonomy" id="71717"/>
    <lineage>
        <taxon>Eukaryota</taxon>
        <taxon>Fungi</taxon>
        <taxon>Dikarya</taxon>
        <taxon>Basidiomycota</taxon>
        <taxon>Agaricomycotina</taxon>
        <taxon>Agaricomycetes</taxon>
        <taxon>Agaricomycetidae</taxon>
        <taxon>Agaricales</taxon>
        <taxon>Agaricineae</taxon>
        <taxon>Psathyrellaceae</taxon>
        <taxon>Coprinellus</taxon>
    </lineage>
</organism>
<gene>
    <name evidence="21" type="ORF">FA13DRAFT_1764828</name>
</gene>
<keyword evidence="14" id="KW-0809">Transit peptide</keyword>
<evidence type="ECO:0000256" key="11">
    <source>
        <dbReference type="ARBA" id="ARBA00022777"/>
    </source>
</evidence>
<evidence type="ECO:0000256" key="15">
    <source>
        <dbReference type="ARBA" id="ARBA00023002"/>
    </source>
</evidence>
<evidence type="ECO:0000256" key="13">
    <source>
        <dbReference type="ARBA" id="ARBA00022857"/>
    </source>
</evidence>
<dbReference type="GO" id="GO:0070401">
    <property type="term" value="F:NADP+ binding"/>
    <property type="evidence" value="ECO:0007669"/>
    <property type="project" value="InterPro"/>
</dbReference>
<evidence type="ECO:0000256" key="18">
    <source>
        <dbReference type="ARBA" id="ARBA00048141"/>
    </source>
</evidence>
<evidence type="ECO:0000256" key="3">
    <source>
        <dbReference type="ARBA" id="ARBA00004862"/>
    </source>
</evidence>
<comment type="pathway">
    <text evidence="3 19">Amino-acid biosynthesis; L-arginine biosynthesis; N(2)-acetyl-L-ornithine from L-glutamate: step 3/4.</text>
</comment>
<comment type="catalytic activity">
    <reaction evidence="18">
        <text>N-acetyl-L-glutamate + ATP = N-acetyl-L-glutamyl 5-phosphate + ADP</text>
        <dbReference type="Rhea" id="RHEA:14629"/>
        <dbReference type="ChEBI" id="CHEBI:30616"/>
        <dbReference type="ChEBI" id="CHEBI:44337"/>
        <dbReference type="ChEBI" id="CHEBI:57936"/>
        <dbReference type="ChEBI" id="CHEBI:456216"/>
        <dbReference type="EC" id="2.7.2.8"/>
    </reaction>
</comment>
<protein>
    <recommendedName>
        <fullName evidence="6">acetylglutamate kinase</fullName>
        <ecNumber evidence="6">2.7.2.8</ecNumber>
    </recommendedName>
</protein>
<dbReference type="PANTHER" id="PTHR23342:SF0">
    <property type="entry name" value="N-ACETYLGLUTAMATE SYNTHASE, MITOCHONDRIAL"/>
    <property type="match status" value="1"/>
</dbReference>
<sequence length="966" mass="104330">MHPLKYTNNMQSAARIPVRMVAGQRRAGLLAVRSMPSRTRPAVAAVQKRYIQNGSQTDRDTITRLLYSIGSKREVERHLRIFSSSSHPSQPAKFAVIKVGGAVFDDLDELALSLSFLYKVGLYPVILHGAGPQLNEILESEGVVPDYIDGIRVTNAKTLQVARRVFLEQNLKLVAALEKLGTRARPITSGVFSGEYLDKEKYGLVGKITKIDKRPIEASIRAGALPILTSLAESNEGQILNVNADIAAGELAKELEPMKIVFLNDKGGLFHGVTGEKLDVINLDEEYDQLMKEPWVKYGTKLKLREFKELLDHLPRSSSVAVIRADALQKELFTDSGAGTLIRRGYKLFKHDGIEGIGADRFRQAVHDRDPEVLSGYSSVTEVLNNIGNTPYTIYGDEPLDVVAVVSHPDGEIPVMTKLLASRQGALNNIVDNVFEKIKKDHKKLFWTARADDETISRQWHWERAEGSFTRNGRSLFWYGVSRVEEVEAAIRTFEEKGRIERVYLPVGPSAYQHKATPAASSSSAAPAGTRAYSTIARSAFGSSAQQGFRAGRRGYATSAASTEAAAASRTGGESPKRVALIGARGYTGSALVKLLGEHPDLELAKVSSRALKGFELEGYRNRKGQSVIYENLDFSNVEALEANAEIDAWVLALPNGLAAKYVSAIEKGRSALSPSARANGGKGGIIVDLSADYRFKTLPQSPFAAVDQETASEDWAYGLPELYGRQGIRDATRVSNPGCYATSAQLILAPLVEEGLVDPTAPPAVFGLSGYSGAGTVTVDATTPSGRPGSAPKVTADSLGGGVKGYALTDHIHEREIGWHLARLSKGEQGLTKEKGIAFVPTVAPWFSGILMTASVPLSKSVTAKDVQKLYADRYAGEALIDVFSLNEKENKEKGRTGGVVPMLADVEGKQGWSVGGWGVHSGGRRVVLVGGLDNLLKGAATQCLQNVNLALGLEETAGIPVERK</sequence>
<dbReference type="GO" id="GO:0005759">
    <property type="term" value="C:mitochondrial matrix"/>
    <property type="evidence" value="ECO:0007669"/>
    <property type="project" value="TreeGrafter"/>
</dbReference>
<keyword evidence="9 19" id="KW-0808">Transferase</keyword>
<evidence type="ECO:0000256" key="7">
    <source>
        <dbReference type="ARBA" id="ARBA00022571"/>
    </source>
</evidence>
<dbReference type="AlphaFoldDB" id="A0A4Y7T6B3"/>
<dbReference type="Pfam" id="PF01118">
    <property type="entry name" value="Semialdhyde_dh"/>
    <property type="match status" value="1"/>
</dbReference>
<dbReference type="CDD" id="cd04263">
    <property type="entry name" value="DUF619-NAGK-FABP"/>
    <property type="match status" value="1"/>
</dbReference>
<dbReference type="InterPro" id="IPR000534">
    <property type="entry name" value="Semialdehyde_DH_NAD-bd"/>
</dbReference>
<evidence type="ECO:0000256" key="9">
    <source>
        <dbReference type="ARBA" id="ARBA00022679"/>
    </source>
</evidence>
<dbReference type="GO" id="GO:0005524">
    <property type="term" value="F:ATP binding"/>
    <property type="evidence" value="ECO:0007669"/>
    <property type="project" value="UniProtKB-UniRule"/>
</dbReference>
<dbReference type="CDD" id="cd04252">
    <property type="entry name" value="AAK_NAGK-fArgBP"/>
    <property type="match status" value="1"/>
</dbReference>
<dbReference type="UniPathway" id="UPA00068">
    <property type="reaction ID" value="UER00107"/>
</dbReference>
<evidence type="ECO:0000313" key="22">
    <source>
        <dbReference type="Proteomes" id="UP000298030"/>
    </source>
</evidence>
<comment type="similarity">
    <text evidence="5 19">In the C-terminal section; belongs to the NAGSA dehydrogenase family.</text>
</comment>
<dbReference type="PIRSF" id="PIRSF036440">
    <property type="entry name" value="ARG5-6"/>
    <property type="match status" value="1"/>
</dbReference>
<dbReference type="PROSITE" id="PS51731">
    <property type="entry name" value="GNAT_NAGS"/>
    <property type="match status" value="1"/>
</dbReference>
<dbReference type="CDD" id="cd24149">
    <property type="entry name" value="AGPR_N_ARG5_6_like"/>
    <property type="match status" value="1"/>
</dbReference>
<keyword evidence="8 19" id="KW-0028">Amino-acid biosynthesis</keyword>
<name>A0A4Y7T6B3_COPMI</name>
<dbReference type="EC" id="2.7.2.8" evidence="6"/>
<accession>A0A4Y7T6B3</accession>
<dbReference type="SMART" id="SM00859">
    <property type="entry name" value="Semialdhyde_dh"/>
    <property type="match status" value="1"/>
</dbReference>
<evidence type="ECO:0000256" key="1">
    <source>
        <dbReference type="ARBA" id="ARBA00004173"/>
    </source>
</evidence>
<dbReference type="SUPFAM" id="SSF53633">
    <property type="entry name" value="Carbamate kinase-like"/>
    <property type="match status" value="1"/>
</dbReference>
<dbReference type="Pfam" id="PF22698">
    <property type="entry name" value="Semialdhyde_dhC_1"/>
    <property type="match status" value="1"/>
</dbReference>
<dbReference type="EMBL" id="QPFP01000026">
    <property type="protein sequence ID" value="TEB29713.1"/>
    <property type="molecule type" value="Genomic_DNA"/>
</dbReference>
<dbReference type="PANTHER" id="PTHR23342">
    <property type="entry name" value="N-ACETYLGLUTAMATE SYNTHASE"/>
    <property type="match status" value="1"/>
</dbReference>